<comment type="similarity">
    <text evidence="2">Belongs to the GerABKC lipoprotein family.</text>
</comment>
<keyword evidence="4 8" id="KW-0732">Signal</keyword>
<evidence type="ECO:0000259" key="9">
    <source>
        <dbReference type="Pfam" id="PF05504"/>
    </source>
</evidence>
<feature type="domain" description="Spore germination protein N-terminal" evidence="10">
    <location>
        <begin position="24"/>
        <end position="198"/>
    </location>
</feature>
<dbReference type="InterPro" id="IPR038501">
    <property type="entry name" value="Spore_GerAC_C_sf"/>
</dbReference>
<dbReference type="RefSeq" id="WP_249102910.1">
    <property type="nucleotide sequence ID" value="NZ_JAMAST010000022.1"/>
</dbReference>
<evidence type="ECO:0000259" key="10">
    <source>
        <dbReference type="Pfam" id="PF25198"/>
    </source>
</evidence>
<keyword evidence="6" id="KW-0564">Palmitate</keyword>
<dbReference type="Pfam" id="PF25198">
    <property type="entry name" value="Spore_GerAC_N"/>
    <property type="match status" value="1"/>
</dbReference>
<dbReference type="InterPro" id="IPR046953">
    <property type="entry name" value="Spore_GerAC-like_C"/>
</dbReference>
<evidence type="ECO:0000256" key="6">
    <source>
        <dbReference type="ARBA" id="ARBA00023139"/>
    </source>
</evidence>
<feature type="chain" id="PRO_5047293019" evidence="8">
    <location>
        <begin position="18"/>
        <end position="369"/>
    </location>
</feature>
<evidence type="ECO:0000256" key="7">
    <source>
        <dbReference type="ARBA" id="ARBA00023288"/>
    </source>
</evidence>
<dbReference type="InterPro" id="IPR008844">
    <property type="entry name" value="Spore_GerAC-like"/>
</dbReference>
<feature type="signal peptide" evidence="8">
    <location>
        <begin position="1"/>
        <end position="17"/>
    </location>
</feature>
<dbReference type="InterPro" id="IPR057336">
    <property type="entry name" value="GerAC_N"/>
</dbReference>
<evidence type="ECO:0000313" key="12">
    <source>
        <dbReference type="Proteomes" id="UP001203004"/>
    </source>
</evidence>
<protein>
    <submittedName>
        <fullName evidence="11">Ger(X)C family spore germination protein</fullName>
    </submittedName>
</protein>
<dbReference type="NCBIfam" id="TIGR02887">
    <property type="entry name" value="spore_ger_x_C"/>
    <property type="match status" value="1"/>
</dbReference>
<comment type="subcellular location">
    <subcellularLocation>
        <location evidence="1">Membrane</location>
        <topology evidence="1">Lipid-anchor</topology>
    </subcellularLocation>
</comment>
<dbReference type="PROSITE" id="PS51257">
    <property type="entry name" value="PROKAR_LIPOPROTEIN"/>
    <property type="match status" value="1"/>
</dbReference>
<name>A0ABT0MD32_9BACL</name>
<evidence type="ECO:0000256" key="4">
    <source>
        <dbReference type="ARBA" id="ARBA00022729"/>
    </source>
</evidence>
<gene>
    <name evidence="11" type="ORF">M3N64_12660</name>
</gene>
<sequence>MKIKVFFLLMLIPLLSGCLPTSTLDQVLMVEGEGFDYLGNGKIMGTVVIPSFEQGASQNGQGGGMQSISSTIRSLSGVTYDGKSLADKFQSEGQEILRVGSMKTMIYDKKLAKFGLKNQLSFRNRDPDVPSAISIAVVDGSTKELLTATDYQTKVPIARYIQHMILQNTQQNYPSTNLRYFLDSYYGAYMDPFMPLIKKSGDHLEMQGLALFRNDKYIMSIPDSKMFVFKMLYEPFNQGFYDCLLPSGKHIVVRNVESSVKYKVEDGNGVSPKVVASLQIKGYVRQASPKTVSTKAASTVSKKVADDLKHNAEKMVRQLQRKGVDPLRIGDTVRSATRHFDGKTWNERYPNTNFSCQIHVEVIQTGISS</sequence>
<dbReference type="PANTHER" id="PTHR35789:SF1">
    <property type="entry name" value="SPORE GERMINATION PROTEIN B3"/>
    <property type="match status" value="1"/>
</dbReference>
<evidence type="ECO:0000256" key="2">
    <source>
        <dbReference type="ARBA" id="ARBA00007886"/>
    </source>
</evidence>
<keyword evidence="3" id="KW-0309">Germination</keyword>
<dbReference type="Gene3D" id="3.30.300.210">
    <property type="entry name" value="Nutrient germinant receptor protein C, domain 3"/>
    <property type="match status" value="1"/>
</dbReference>
<keyword evidence="12" id="KW-1185">Reference proteome</keyword>
<evidence type="ECO:0000256" key="1">
    <source>
        <dbReference type="ARBA" id="ARBA00004635"/>
    </source>
</evidence>
<keyword evidence="5" id="KW-0472">Membrane</keyword>
<dbReference type="PANTHER" id="PTHR35789">
    <property type="entry name" value="SPORE GERMINATION PROTEIN B3"/>
    <property type="match status" value="1"/>
</dbReference>
<feature type="domain" description="Spore germination GerAC-like C-terminal" evidence="9">
    <location>
        <begin position="207"/>
        <end position="366"/>
    </location>
</feature>
<accession>A0ABT0MD32</accession>
<dbReference type="Pfam" id="PF05504">
    <property type="entry name" value="Spore_GerAC"/>
    <property type="match status" value="1"/>
</dbReference>
<proteinExistence type="inferred from homology"/>
<evidence type="ECO:0000256" key="8">
    <source>
        <dbReference type="SAM" id="SignalP"/>
    </source>
</evidence>
<evidence type="ECO:0000256" key="5">
    <source>
        <dbReference type="ARBA" id="ARBA00023136"/>
    </source>
</evidence>
<reference evidence="11 12" key="1">
    <citation type="submission" date="2022-05" db="EMBL/GenBank/DDBJ databases">
        <title>Sporolactobacillus sp nov CPB3-1, isolated from tree bark (Mangifera indica L.).</title>
        <authorList>
            <person name="Phuengjayaem S."/>
            <person name="Tanasupawat S."/>
        </authorList>
    </citation>
    <scope>NUCLEOTIDE SEQUENCE [LARGE SCALE GENOMIC DNA]</scope>
    <source>
        <strain evidence="11 12">CPB3-1</strain>
    </source>
</reference>
<evidence type="ECO:0000313" key="11">
    <source>
        <dbReference type="EMBL" id="MCL1632772.1"/>
    </source>
</evidence>
<dbReference type="EMBL" id="JAMAST010000022">
    <property type="protein sequence ID" value="MCL1632772.1"/>
    <property type="molecule type" value="Genomic_DNA"/>
</dbReference>
<dbReference type="Proteomes" id="UP001203004">
    <property type="component" value="Unassembled WGS sequence"/>
</dbReference>
<organism evidence="11 12">
    <name type="scientific">Sporolactobacillus mangiferae</name>
    <dbReference type="NCBI Taxonomy" id="2940498"/>
    <lineage>
        <taxon>Bacteria</taxon>
        <taxon>Bacillati</taxon>
        <taxon>Bacillota</taxon>
        <taxon>Bacilli</taxon>
        <taxon>Bacillales</taxon>
        <taxon>Sporolactobacillaceae</taxon>
        <taxon>Sporolactobacillus</taxon>
    </lineage>
</organism>
<keyword evidence="7" id="KW-0449">Lipoprotein</keyword>
<comment type="caution">
    <text evidence="11">The sequence shown here is derived from an EMBL/GenBank/DDBJ whole genome shotgun (WGS) entry which is preliminary data.</text>
</comment>
<evidence type="ECO:0000256" key="3">
    <source>
        <dbReference type="ARBA" id="ARBA00022544"/>
    </source>
</evidence>